<dbReference type="PANTHER" id="PTHR45833">
    <property type="entry name" value="METHIONINE SYNTHASE"/>
    <property type="match status" value="1"/>
</dbReference>
<dbReference type="PROSITE" id="PS50970">
    <property type="entry name" value="HCY"/>
    <property type="match status" value="1"/>
</dbReference>
<dbReference type="AlphaFoldDB" id="A0ABD6EUT9"/>
<evidence type="ECO:0000256" key="3">
    <source>
        <dbReference type="ARBA" id="ARBA00022679"/>
    </source>
</evidence>
<evidence type="ECO:0000256" key="2">
    <source>
        <dbReference type="ARBA" id="ARBA00022603"/>
    </source>
</evidence>
<evidence type="ECO:0000259" key="9">
    <source>
        <dbReference type="PROSITE" id="PS50970"/>
    </source>
</evidence>
<organism evidence="10 11">
    <name type="scientific">Gnathostoma spinigerum</name>
    <dbReference type="NCBI Taxonomy" id="75299"/>
    <lineage>
        <taxon>Eukaryota</taxon>
        <taxon>Metazoa</taxon>
        <taxon>Ecdysozoa</taxon>
        <taxon>Nematoda</taxon>
        <taxon>Chromadorea</taxon>
        <taxon>Rhabditida</taxon>
        <taxon>Spirurina</taxon>
        <taxon>Gnathostomatomorpha</taxon>
        <taxon>Gnathostomatoidea</taxon>
        <taxon>Gnathostomatidae</taxon>
        <taxon>Gnathostoma</taxon>
    </lineage>
</organism>
<comment type="caution">
    <text evidence="8">Lacks conserved residue(s) required for the propagation of feature annotation.</text>
</comment>
<evidence type="ECO:0000256" key="1">
    <source>
        <dbReference type="ARBA" id="ARBA00010398"/>
    </source>
</evidence>
<dbReference type="Proteomes" id="UP001608902">
    <property type="component" value="Unassembled WGS sequence"/>
</dbReference>
<dbReference type="GO" id="GO:0008168">
    <property type="term" value="F:methyltransferase activity"/>
    <property type="evidence" value="ECO:0007669"/>
    <property type="project" value="UniProtKB-KW"/>
</dbReference>
<keyword evidence="11" id="KW-1185">Reference proteome</keyword>
<dbReference type="SUPFAM" id="SSF82282">
    <property type="entry name" value="Homocysteine S-methyltransferase"/>
    <property type="match status" value="1"/>
</dbReference>
<gene>
    <name evidence="10" type="ORF">AB6A40_010444</name>
</gene>
<evidence type="ECO:0000313" key="10">
    <source>
        <dbReference type="EMBL" id="MFH4983735.1"/>
    </source>
</evidence>
<evidence type="ECO:0000256" key="5">
    <source>
        <dbReference type="ARBA" id="ARBA00022723"/>
    </source>
</evidence>
<evidence type="ECO:0000256" key="7">
    <source>
        <dbReference type="ARBA" id="ARBA00034478"/>
    </source>
</evidence>
<keyword evidence="2" id="KW-0489">Methyltransferase</keyword>
<comment type="caution">
    <text evidence="10">The sequence shown here is derived from an EMBL/GenBank/DDBJ whole genome shotgun (WGS) entry which is preliminary data.</text>
</comment>
<feature type="non-terminal residue" evidence="10">
    <location>
        <position position="164"/>
    </location>
</feature>
<evidence type="ECO:0000313" key="11">
    <source>
        <dbReference type="Proteomes" id="UP001608902"/>
    </source>
</evidence>
<proteinExistence type="inferred from homology"/>
<dbReference type="Pfam" id="PF02574">
    <property type="entry name" value="S-methyl_trans"/>
    <property type="match status" value="1"/>
</dbReference>
<dbReference type="GO" id="GO:0046872">
    <property type="term" value="F:metal ion binding"/>
    <property type="evidence" value="ECO:0007669"/>
    <property type="project" value="UniProtKB-KW"/>
</dbReference>
<comment type="similarity">
    <text evidence="1">Belongs to the vitamin-B12 dependent methionine synthase family.</text>
</comment>
<keyword evidence="4" id="KW-0949">S-adenosyl-L-methionine</keyword>
<evidence type="ECO:0000256" key="8">
    <source>
        <dbReference type="PROSITE-ProRule" id="PRU00333"/>
    </source>
</evidence>
<evidence type="ECO:0000256" key="4">
    <source>
        <dbReference type="ARBA" id="ARBA00022691"/>
    </source>
</evidence>
<sequence>MNSIIVHFLLRPFVAFRELVEAYKLQARSLLKGGVDVLLVETIFDTANAKAAIFAIRALFEDEGFSEVPVFLSGTIVDLSGRTLSGQTDEAFLISTEHGRAEAVGLNCALGAKQMRPFIQTISENSSALVICYPNAGLPNALGQYEETPEQMAEDILTFAKDGI</sequence>
<dbReference type="EMBL" id="JBGFUD010013528">
    <property type="protein sequence ID" value="MFH4983735.1"/>
    <property type="molecule type" value="Genomic_DNA"/>
</dbReference>
<dbReference type="Gene3D" id="3.20.20.330">
    <property type="entry name" value="Homocysteine-binding-like domain"/>
    <property type="match status" value="1"/>
</dbReference>
<comment type="pathway">
    <text evidence="7">Amino-acid biosynthesis; L-methionine biosynthesis via de novo pathway.</text>
</comment>
<evidence type="ECO:0000256" key="6">
    <source>
        <dbReference type="ARBA" id="ARBA00023285"/>
    </source>
</evidence>
<feature type="domain" description="Hcy-binding" evidence="9">
    <location>
        <begin position="1"/>
        <end position="164"/>
    </location>
</feature>
<name>A0ABD6EUT9_9BILA</name>
<protein>
    <recommendedName>
        <fullName evidence="9">Hcy-binding domain-containing protein</fullName>
    </recommendedName>
</protein>
<dbReference type="PANTHER" id="PTHR45833:SF1">
    <property type="entry name" value="METHIONINE SYNTHASE"/>
    <property type="match status" value="1"/>
</dbReference>
<dbReference type="InterPro" id="IPR050554">
    <property type="entry name" value="Met_Synthase/Corrinoid"/>
</dbReference>
<keyword evidence="3" id="KW-0808">Transferase</keyword>
<dbReference type="InterPro" id="IPR003726">
    <property type="entry name" value="HCY_dom"/>
</dbReference>
<keyword evidence="6" id="KW-0170">Cobalt</keyword>
<dbReference type="InterPro" id="IPR036589">
    <property type="entry name" value="HCY_dom_sf"/>
</dbReference>
<keyword evidence="5" id="KW-0479">Metal-binding</keyword>
<dbReference type="GO" id="GO:0032259">
    <property type="term" value="P:methylation"/>
    <property type="evidence" value="ECO:0007669"/>
    <property type="project" value="UniProtKB-KW"/>
</dbReference>
<accession>A0ABD6EUT9</accession>
<reference evidence="10 11" key="1">
    <citation type="submission" date="2024-08" db="EMBL/GenBank/DDBJ databases">
        <title>Gnathostoma spinigerum genome.</title>
        <authorList>
            <person name="Gonzalez-Bertolin B."/>
            <person name="Monzon S."/>
            <person name="Zaballos A."/>
            <person name="Jimenez P."/>
            <person name="Dekumyoy P."/>
            <person name="Varona S."/>
            <person name="Cuesta I."/>
            <person name="Sumanam S."/>
            <person name="Adisakwattana P."/>
            <person name="Gasser R.B."/>
            <person name="Hernandez-Gonzalez A."/>
            <person name="Young N.D."/>
            <person name="Perteguer M.J."/>
        </authorList>
    </citation>
    <scope>NUCLEOTIDE SEQUENCE [LARGE SCALE GENOMIC DNA]</scope>
    <source>
        <strain evidence="10">AL3</strain>
        <tissue evidence="10">Liver</tissue>
    </source>
</reference>